<keyword evidence="2" id="KW-0472">Membrane</keyword>
<gene>
    <name evidence="3" type="ORF">Mal52_23590</name>
</gene>
<feature type="transmembrane region" description="Helical" evidence="2">
    <location>
        <begin position="178"/>
        <end position="206"/>
    </location>
</feature>
<dbReference type="PANTHER" id="PTHR40076:SF1">
    <property type="entry name" value="MEMBRANE PROTEIN"/>
    <property type="match status" value="1"/>
</dbReference>
<feature type="region of interest" description="Disordered" evidence="1">
    <location>
        <begin position="44"/>
        <end position="73"/>
    </location>
</feature>
<name>A0A517ZN26_9PLAN</name>
<evidence type="ECO:0000256" key="2">
    <source>
        <dbReference type="SAM" id="Phobius"/>
    </source>
</evidence>
<accession>A0A517ZN26</accession>
<evidence type="ECO:0008006" key="5">
    <source>
        <dbReference type="Google" id="ProtNLM"/>
    </source>
</evidence>
<dbReference type="EMBL" id="CP036276">
    <property type="protein sequence ID" value="QDU43882.1"/>
    <property type="molecule type" value="Genomic_DNA"/>
</dbReference>
<dbReference type="KEGG" id="sdyn:Mal52_23590"/>
<organism evidence="3 4">
    <name type="scientific">Symmachiella dynata</name>
    <dbReference type="NCBI Taxonomy" id="2527995"/>
    <lineage>
        <taxon>Bacteria</taxon>
        <taxon>Pseudomonadati</taxon>
        <taxon>Planctomycetota</taxon>
        <taxon>Planctomycetia</taxon>
        <taxon>Planctomycetales</taxon>
        <taxon>Planctomycetaceae</taxon>
        <taxon>Symmachiella</taxon>
    </lineage>
</organism>
<dbReference type="Proteomes" id="UP000319383">
    <property type="component" value="Chromosome"/>
</dbReference>
<evidence type="ECO:0000313" key="3">
    <source>
        <dbReference type="EMBL" id="QDU43882.1"/>
    </source>
</evidence>
<keyword evidence="2" id="KW-1133">Transmembrane helix</keyword>
<feature type="compositionally biased region" description="Acidic residues" evidence="1">
    <location>
        <begin position="63"/>
        <end position="73"/>
    </location>
</feature>
<feature type="transmembrane region" description="Helical" evidence="2">
    <location>
        <begin position="227"/>
        <end position="254"/>
    </location>
</feature>
<keyword evidence="4" id="KW-1185">Reference proteome</keyword>
<dbReference type="PANTHER" id="PTHR40076">
    <property type="entry name" value="MEMBRANE PROTEIN-RELATED"/>
    <property type="match status" value="1"/>
</dbReference>
<reference evidence="3 4" key="1">
    <citation type="submission" date="2019-02" db="EMBL/GenBank/DDBJ databases">
        <title>Deep-cultivation of Planctomycetes and their phenomic and genomic characterization uncovers novel biology.</title>
        <authorList>
            <person name="Wiegand S."/>
            <person name="Jogler M."/>
            <person name="Boedeker C."/>
            <person name="Pinto D."/>
            <person name="Vollmers J."/>
            <person name="Rivas-Marin E."/>
            <person name="Kohn T."/>
            <person name="Peeters S.H."/>
            <person name="Heuer A."/>
            <person name="Rast P."/>
            <person name="Oberbeckmann S."/>
            <person name="Bunk B."/>
            <person name="Jeske O."/>
            <person name="Meyerdierks A."/>
            <person name="Storesund J.E."/>
            <person name="Kallscheuer N."/>
            <person name="Luecker S."/>
            <person name="Lage O.M."/>
            <person name="Pohl T."/>
            <person name="Merkel B.J."/>
            <person name="Hornburger P."/>
            <person name="Mueller R.-W."/>
            <person name="Bruemmer F."/>
            <person name="Labrenz M."/>
            <person name="Spormann A.M."/>
            <person name="Op den Camp H."/>
            <person name="Overmann J."/>
            <person name="Amann R."/>
            <person name="Jetten M.S.M."/>
            <person name="Mascher T."/>
            <person name="Medema M.H."/>
            <person name="Devos D.P."/>
            <person name="Kaster A.-K."/>
            <person name="Ovreas L."/>
            <person name="Rohde M."/>
            <person name="Galperin M.Y."/>
            <person name="Jogler C."/>
        </authorList>
    </citation>
    <scope>NUCLEOTIDE SEQUENCE [LARGE SCALE GENOMIC DNA]</scope>
    <source>
        <strain evidence="3 4">Mal52</strain>
    </source>
</reference>
<keyword evidence="2" id="KW-0812">Transmembrane</keyword>
<feature type="transmembrane region" description="Helical" evidence="2">
    <location>
        <begin position="318"/>
        <end position="348"/>
    </location>
</feature>
<feature type="transmembrane region" description="Helical" evidence="2">
    <location>
        <begin position="142"/>
        <end position="166"/>
    </location>
</feature>
<dbReference type="RefSeq" id="WP_145376164.1">
    <property type="nucleotide sequence ID" value="NZ_CP036276.1"/>
</dbReference>
<evidence type="ECO:0000313" key="4">
    <source>
        <dbReference type="Proteomes" id="UP000319383"/>
    </source>
</evidence>
<sequence length="365" mass="38837">MIQFHCPFCDKLLSTTEDKAGHRADCPDCGQVVIVPDRSEVQPAALDQGGSHDSSADSGQEAVQEDPVSEESSLEVTKPCPMCGAQIKAAAIKCRYCGEEFGALGSRGPGTTDGTIVPTQIAMGEVMSSAWTIFKQQMGMCIATMVVAALVYIGSQFLLQVIFVGFSFLGSGLGEGGIVVMVIAIVVMYLTMFVVQTLVMLGWLRIMLAVARGEPADLGQLFNSGRWLFRACVANFLIGILMLVFLYGPIFAGIGIANMLGADEGIMMLIVFPVAFVVGILMMTVLSQVLPLIVDQDLGAVESLRTSVSITSGNRGQLFLLGFVGMFLYILGFLACGIGALFTIPYLAVLFAVTYLRMTGQATVA</sequence>
<feature type="transmembrane region" description="Helical" evidence="2">
    <location>
        <begin position="266"/>
        <end position="286"/>
    </location>
</feature>
<evidence type="ECO:0000256" key="1">
    <source>
        <dbReference type="SAM" id="MobiDB-lite"/>
    </source>
</evidence>
<proteinExistence type="predicted"/>
<protein>
    <recommendedName>
        <fullName evidence="5">Double zinc ribbon</fullName>
    </recommendedName>
</protein>
<dbReference type="AlphaFoldDB" id="A0A517ZN26"/>
<dbReference type="InterPro" id="IPR010380">
    <property type="entry name" value="DUF975"/>
</dbReference>